<reference evidence="2 3" key="1">
    <citation type="submission" date="2018-04" db="EMBL/GenBank/DDBJ databases">
        <authorList>
            <person name="Zhang X."/>
            <person name="Yuan J."/>
            <person name="Li F."/>
            <person name="Xiang J."/>
        </authorList>
    </citation>
    <scope>NUCLEOTIDE SEQUENCE [LARGE SCALE GENOMIC DNA]</scope>
    <source>
        <tissue evidence="2">Muscle</tissue>
    </source>
</reference>
<proteinExistence type="predicted"/>
<feature type="transmembrane region" description="Helical" evidence="1">
    <location>
        <begin position="26"/>
        <end position="49"/>
    </location>
</feature>
<sequence>MAMTFVGGGLAYSASAVEKTGRSIQSLSAAMPTVVTGGLVAGLGLLFMFPNLQSWLVSGLASTGLMLASKMASGARSYVDDNSLWATLLETFELLTLRAREDFQ</sequence>
<reference evidence="2 3" key="2">
    <citation type="submission" date="2019-01" db="EMBL/GenBank/DDBJ databases">
        <title>The decoding of complex shrimp genome reveals the adaptation for benthos swimmer, frequently molting mechanism and breeding impact on genome.</title>
        <authorList>
            <person name="Sun Y."/>
            <person name="Gao Y."/>
            <person name="Yu Y."/>
        </authorList>
    </citation>
    <scope>NUCLEOTIDE SEQUENCE [LARGE SCALE GENOMIC DNA]</scope>
    <source>
        <tissue evidence="2">Muscle</tissue>
    </source>
</reference>
<dbReference type="OrthoDB" id="6367728at2759"/>
<organism evidence="2 3">
    <name type="scientific">Penaeus vannamei</name>
    <name type="common">Whiteleg shrimp</name>
    <name type="synonym">Litopenaeus vannamei</name>
    <dbReference type="NCBI Taxonomy" id="6689"/>
    <lineage>
        <taxon>Eukaryota</taxon>
        <taxon>Metazoa</taxon>
        <taxon>Ecdysozoa</taxon>
        <taxon>Arthropoda</taxon>
        <taxon>Crustacea</taxon>
        <taxon>Multicrustacea</taxon>
        <taxon>Malacostraca</taxon>
        <taxon>Eumalacostraca</taxon>
        <taxon>Eucarida</taxon>
        <taxon>Decapoda</taxon>
        <taxon>Dendrobranchiata</taxon>
        <taxon>Penaeoidea</taxon>
        <taxon>Penaeidae</taxon>
        <taxon>Penaeus</taxon>
    </lineage>
</organism>
<dbReference type="AlphaFoldDB" id="A0A3R7MFA9"/>
<dbReference type="Proteomes" id="UP000283509">
    <property type="component" value="Unassembled WGS sequence"/>
</dbReference>
<dbReference type="EMBL" id="QCYY01001047">
    <property type="protein sequence ID" value="ROT80943.1"/>
    <property type="molecule type" value="Genomic_DNA"/>
</dbReference>
<keyword evidence="3" id="KW-1185">Reference proteome</keyword>
<protein>
    <submittedName>
        <fullName evidence="2">Uncharacterized protein</fullName>
    </submittedName>
</protein>
<comment type="caution">
    <text evidence="2">The sequence shown here is derived from an EMBL/GenBank/DDBJ whole genome shotgun (WGS) entry which is preliminary data.</text>
</comment>
<name>A0A3R7MFA9_PENVA</name>
<evidence type="ECO:0000313" key="3">
    <source>
        <dbReference type="Proteomes" id="UP000283509"/>
    </source>
</evidence>
<evidence type="ECO:0000256" key="1">
    <source>
        <dbReference type="SAM" id="Phobius"/>
    </source>
</evidence>
<keyword evidence="1" id="KW-0472">Membrane</keyword>
<keyword evidence="1" id="KW-1133">Transmembrane helix</keyword>
<gene>
    <name evidence="2" type="ORF">C7M84_000312</name>
</gene>
<keyword evidence="1" id="KW-0812">Transmembrane</keyword>
<evidence type="ECO:0000313" key="2">
    <source>
        <dbReference type="EMBL" id="ROT80943.1"/>
    </source>
</evidence>
<accession>A0A3R7MFA9</accession>